<feature type="region of interest" description="Disordered" evidence="1">
    <location>
        <begin position="1"/>
        <end position="33"/>
    </location>
</feature>
<feature type="compositionally biased region" description="Basic residues" evidence="1">
    <location>
        <begin position="14"/>
        <end position="26"/>
    </location>
</feature>
<feature type="compositionally biased region" description="Low complexity" evidence="1">
    <location>
        <begin position="135"/>
        <end position="154"/>
    </location>
</feature>
<dbReference type="EMBL" id="CM029041">
    <property type="protein sequence ID" value="KAG2627865.1"/>
    <property type="molecule type" value="Genomic_DNA"/>
</dbReference>
<dbReference type="AlphaFoldDB" id="A0A8T0V0T6"/>
<evidence type="ECO:0000313" key="2">
    <source>
        <dbReference type="EMBL" id="KAG2627865.1"/>
    </source>
</evidence>
<name>A0A8T0V0T6_PANVG</name>
<protein>
    <submittedName>
        <fullName evidence="2">Uncharacterized protein</fullName>
    </submittedName>
</protein>
<sequence>MVDLAVGSGPRRQLGGRRGVRARASRGRGSGAHGGALAPAAWGSCSLQLGAPSAWGRAMDSAAGRAARADGGAEAASVSASNLSPWTPVTRVLLCAFSDSLLSPRRAAARALQLGPVRACRSSGWRRWRRSSRWWSSAGRAPPAAGVQGAQAGAELGPARGRSRRADCRARGRSGAGE</sequence>
<comment type="caution">
    <text evidence="2">The sequence shown here is derived from an EMBL/GenBank/DDBJ whole genome shotgun (WGS) entry which is preliminary data.</text>
</comment>
<evidence type="ECO:0000313" key="3">
    <source>
        <dbReference type="Proteomes" id="UP000823388"/>
    </source>
</evidence>
<reference evidence="2" key="1">
    <citation type="submission" date="2020-05" db="EMBL/GenBank/DDBJ databases">
        <title>WGS assembly of Panicum virgatum.</title>
        <authorList>
            <person name="Lovell J.T."/>
            <person name="Jenkins J."/>
            <person name="Shu S."/>
            <person name="Juenger T.E."/>
            <person name="Schmutz J."/>
        </authorList>
    </citation>
    <scope>NUCLEOTIDE SEQUENCE</scope>
    <source>
        <strain evidence="2">AP13</strain>
    </source>
</reference>
<proteinExistence type="predicted"/>
<gene>
    <name evidence="2" type="ORF">PVAP13_3KG264722</name>
</gene>
<organism evidence="2 3">
    <name type="scientific">Panicum virgatum</name>
    <name type="common">Blackwell switchgrass</name>
    <dbReference type="NCBI Taxonomy" id="38727"/>
    <lineage>
        <taxon>Eukaryota</taxon>
        <taxon>Viridiplantae</taxon>
        <taxon>Streptophyta</taxon>
        <taxon>Embryophyta</taxon>
        <taxon>Tracheophyta</taxon>
        <taxon>Spermatophyta</taxon>
        <taxon>Magnoliopsida</taxon>
        <taxon>Liliopsida</taxon>
        <taxon>Poales</taxon>
        <taxon>Poaceae</taxon>
        <taxon>PACMAD clade</taxon>
        <taxon>Panicoideae</taxon>
        <taxon>Panicodae</taxon>
        <taxon>Paniceae</taxon>
        <taxon>Panicinae</taxon>
        <taxon>Panicum</taxon>
        <taxon>Panicum sect. Hiantes</taxon>
    </lineage>
</organism>
<feature type="region of interest" description="Disordered" evidence="1">
    <location>
        <begin position="135"/>
        <end position="178"/>
    </location>
</feature>
<keyword evidence="3" id="KW-1185">Reference proteome</keyword>
<accession>A0A8T0V0T6</accession>
<dbReference type="Proteomes" id="UP000823388">
    <property type="component" value="Chromosome 3K"/>
</dbReference>
<evidence type="ECO:0000256" key="1">
    <source>
        <dbReference type="SAM" id="MobiDB-lite"/>
    </source>
</evidence>